<reference evidence="1 2" key="1">
    <citation type="submission" date="2024-09" db="EMBL/GenBank/DDBJ databases">
        <authorList>
            <person name="Sun Q."/>
            <person name="Mori K."/>
        </authorList>
    </citation>
    <scope>NUCLEOTIDE SEQUENCE [LARGE SCALE GENOMIC DNA]</scope>
    <source>
        <strain evidence="1 2">ATCC 51285</strain>
    </source>
</reference>
<organism evidence="1 2">
    <name type="scientific">Balneatrix alpica</name>
    <dbReference type="NCBI Taxonomy" id="75684"/>
    <lineage>
        <taxon>Bacteria</taxon>
        <taxon>Pseudomonadati</taxon>
        <taxon>Pseudomonadota</taxon>
        <taxon>Gammaproteobacteria</taxon>
        <taxon>Oceanospirillales</taxon>
        <taxon>Balneatrichaceae</taxon>
        <taxon>Balneatrix</taxon>
    </lineage>
</organism>
<gene>
    <name evidence="1" type="ORF">ACFFLH_08015</name>
</gene>
<dbReference type="EMBL" id="JBHLZN010000002">
    <property type="protein sequence ID" value="MFB9886350.1"/>
    <property type="molecule type" value="Genomic_DNA"/>
</dbReference>
<protein>
    <submittedName>
        <fullName evidence="1">Uncharacterized protein</fullName>
    </submittedName>
</protein>
<dbReference type="Proteomes" id="UP001589628">
    <property type="component" value="Unassembled WGS sequence"/>
</dbReference>
<evidence type="ECO:0000313" key="2">
    <source>
        <dbReference type="Proteomes" id="UP001589628"/>
    </source>
</evidence>
<keyword evidence="2" id="KW-1185">Reference proteome</keyword>
<comment type="caution">
    <text evidence="1">The sequence shown here is derived from an EMBL/GenBank/DDBJ whole genome shotgun (WGS) entry which is preliminary data.</text>
</comment>
<sequence>MFRPSLFTLRLPVKISFLTTALLLSLSSYGQDEVLNSLEAAKSAYQAGNIQEAKEALEYGLALLSQQRGNALATALPEALPDWSRSLESSDSSAMLSMMGGGLQTEAYYQHQNGQSVIVRIIADSVMNTSLAMAFNNPGMLASMGKLSRIEGHKVIMDEEGSLQTLIANRFLIQIEGDASAEEKSAYFRQLDFAALQAF</sequence>
<accession>A0ABV5ZC12</accession>
<name>A0ABV5ZC12_9GAMM</name>
<dbReference type="RefSeq" id="WP_027311811.1">
    <property type="nucleotide sequence ID" value="NZ_JBHLZN010000002.1"/>
</dbReference>
<evidence type="ECO:0000313" key="1">
    <source>
        <dbReference type="EMBL" id="MFB9886350.1"/>
    </source>
</evidence>
<proteinExistence type="predicted"/>